<evidence type="ECO:0000313" key="10">
    <source>
        <dbReference type="EMBL" id="GMM55939.1"/>
    </source>
</evidence>
<evidence type="ECO:0000256" key="2">
    <source>
        <dbReference type="ARBA" id="ARBA00009915"/>
    </source>
</evidence>
<evidence type="ECO:0000256" key="6">
    <source>
        <dbReference type="ARBA" id="ARBA00022801"/>
    </source>
</evidence>
<dbReference type="PANTHER" id="PTHR21711:SF0">
    <property type="entry name" value="MITOCHONDRIAL INNER MEMBRANE PROTEASE ATP23 HOMOLOG"/>
    <property type="match status" value="1"/>
</dbReference>
<keyword evidence="7 8" id="KW-0482">Metalloprotease</keyword>
<dbReference type="PANTHER" id="PTHR21711">
    <property type="entry name" value="MITOCHONDRIAL INNER MEMBRANE PROTEASE"/>
    <property type="match status" value="1"/>
</dbReference>
<proteinExistence type="inferred from homology"/>
<evidence type="ECO:0000313" key="11">
    <source>
        <dbReference type="Proteomes" id="UP001377567"/>
    </source>
</evidence>
<dbReference type="EMBL" id="BTGD01000006">
    <property type="protein sequence ID" value="GMM55939.1"/>
    <property type="molecule type" value="Genomic_DNA"/>
</dbReference>
<dbReference type="GO" id="GO:0034982">
    <property type="term" value="P:mitochondrial protein processing"/>
    <property type="evidence" value="ECO:0007669"/>
    <property type="project" value="TreeGrafter"/>
</dbReference>
<sequence>MSKDNNENSSPSAEPGESTAPTAGFEWWRRSLQYKTGLGLTPELKTQYEEDYKDVIQKQQCTECYHNRDWLINYSPTVRFLMQQIKKLERRRNFSSPENADLIRFDESKIICDFCPDWKSGGFHPEVGILLCQNRFKNKWHLEDTLSHELVHWYDNLRWKVDWTNLRQHACSEIRASSLSGECRFWQEMSRRGLGFEISRGHQNCVKRRAVLSVMGNPKCEDRAHAERVVDEVWESCFNDTRPFEEIYR</sequence>
<organism evidence="10 11">
    <name type="scientific">Maudiozyma humilis</name>
    <name type="common">Sour dough yeast</name>
    <name type="synonym">Kazachstania humilis</name>
    <dbReference type="NCBI Taxonomy" id="51915"/>
    <lineage>
        <taxon>Eukaryota</taxon>
        <taxon>Fungi</taxon>
        <taxon>Dikarya</taxon>
        <taxon>Ascomycota</taxon>
        <taxon>Saccharomycotina</taxon>
        <taxon>Saccharomycetes</taxon>
        <taxon>Saccharomycetales</taxon>
        <taxon>Saccharomycetaceae</taxon>
        <taxon>Maudiozyma</taxon>
    </lineage>
</organism>
<reference evidence="10 11" key="1">
    <citation type="journal article" date="2023" name="Elife">
        <title>Identification of key yeast species and microbe-microbe interactions impacting larval growth of Drosophila in the wild.</title>
        <authorList>
            <person name="Mure A."/>
            <person name="Sugiura Y."/>
            <person name="Maeda R."/>
            <person name="Honda K."/>
            <person name="Sakurai N."/>
            <person name="Takahashi Y."/>
            <person name="Watada M."/>
            <person name="Katoh T."/>
            <person name="Gotoh A."/>
            <person name="Gotoh Y."/>
            <person name="Taniguchi I."/>
            <person name="Nakamura K."/>
            <person name="Hayashi T."/>
            <person name="Katayama T."/>
            <person name="Uemura T."/>
            <person name="Hattori Y."/>
        </authorList>
    </citation>
    <scope>NUCLEOTIDE SEQUENCE [LARGE SCALE GENOMIC DNA]</scope>
    <source>
        <strain evidence="10 11">KH-74</strain>
    </source>
</reference>
<dbReference type="GO" id="GO:0005743">
    <property type="term" value="C:mitochondrial inner membrane"/>
    <property type="evidence" value="ECO:0007669"/>
    <property type="project" value="UniProtKB-SubCell"/>
</dbReference>
<evidence type="ECO:0000256" key="5">
    <source>
        <dbReference type="ARBA" id="ARBA00022723"/>
    </source>
</evidence>
<dbReference type="Proteomes" id="UP001377567">
    <property type="component" value="Unassembled WGS sequence"/>
</dbReference>
<accession>A0AAV5RZN2</accession>
<protein>
    <recommendedName>
        <fullName evidence="3 8">Mitochondrial inner membrane protease ATP23</fullName>
        <ecNumber evidence="8">3.4.24.-</ecNumber>
    </recommendedName>
</protein>
<evidence type="ECO:0000256" key="1">
    <source>
        <dbReference type="ARBA" id="ARBA00004137"/>
    </source>
</evidence>
<keyword evidence="6 8" id="KW-0378">Hydrolase</keyword>
<dbReference type="GO" id="GO:0004222">
    <property type="term" value="F:metalloendopeptidase activity"/>
    <property type="evidence" value="ECO:0007669"/>
    <property type="project" value="InterPro"/>
</dbReference>
<dbReference type="Pfam" id="PF09768">
    <property type="entry name" value="Peptidase_M76"/>
    <property type="match status" value="1"/>
</dbReference>
<keyword evidence="8" id="KW-0472">Membrane</keyword>
<dbReference type="AlphaFoldDB" id="A0AAV5RZN2"/>
<feature type="region of interest" description="Disordered" evidence="9">
    <location>
        <begin position="1"/>
        <end position="21"/>
    </location>
</feature>
<keyword evidence="8" id="KW-0496">Mitochondrion</keyword>
<dbReference type="InterPro" id="IPR019165">
    <property type="entry name" value="Peptidase_M76_ATP23"/>
</dbReference>
<dbReference type="GO" id="GO:0033615">
    <property type="term" value="P:mitochondrial proton-transporting ATP synthase complex assembly"/>
    <property type="evidence" value="ECO:0007669"/>
    <property type="project" value="TreeGrafter"/>
</dbReference>
<comment type="similarity">
    <text evidence="2 8">Belongs to the peptidase M76 family.</text>
</comment>
<keyword evidence="8" id="KW-0999">Mitochondrion inner membrane</keyword>
<dbReference type="GO" id="GO:0046872">
    <property type="term" value="F:metal ion binding"/>
    <property type="evidence" value="ECO:0007669"/>
    <property type="project" value="UniProtKB-KW"/>
</dbReference>
<dbReference type="EC" id="3.4.24.-" evidence="8"/>
<name>A0AAV5RZN2_MAUHU</name>
<keyword evidence="5 8" id="KW-0479">Metal-binding</keyword>
<evidence type="ECO:0000256" key="9">
    <source>
        <dbReference type="SAM" id="MobiDB-lite"/>
    </source>
</evidence>
<keyword evidence="11" id="KW-1185">Reference proteome</keyword>
<evidence type="ECO:0000256" key="7">
    <source>
        <dbReference type="ARBA" id="ARBA00023049"/>
    </source>
</evidence>
<comment type="function">
    <text evidence="8">Has a dual role in the assembly of mitochondrial ATPase.</text>
</comment>
<evidence type="ECO:0000256" key="3">
    <source>
        <dbReference type="ARBA" id="ARBA00014615"/>
    </source>
</evidence>
<gene>
    <name evidence="10" type="ORF">DAKH74_025550</name>
</gene>
<evidence type="ECO:0000256" key="8">
    <source>
        <dbReference type="RuleBase" id="RU364057"/>
    </source>
</evidence>
<comment type="subcellular location">
    <subcellularLocation>
        <location evidence="1 8">Mitochondrion inner membrane</location>
        <topology evidence="1 8">Peripheral membrane protein</topology>
        <orientation evidence="1 8">Intermembrane side</orientation>
    </subcellularLocation>
</comment>
<evidence type="ECO:0000256" key="4">
    <source>
        <dbReference type="ARBA" id="ARBA00022670"/>
    </source>
</evidence>
<keyword evidence="4 8" id="KW-0645">Protease</keyword>
<comment type="caution">
    <text evidence="10">The sequence shown here is derived from an EMBL/GenBank/DDBJ whole genome shotgun (WGS) entry which is preliminary data.</text>
</comment>